<proteinExistence type="predicted"/>
<feature type="region of interest" description="Disordered" evidence="1">
    <location>
        <begin position="49"/>
        <end position="78"/>
    </location>
</feature>
<dbReference type="Proteomes" id="UP000324222">
    <property type="component" value="Unassembled WGS sequence"/>
</dbReference>
<gene>
    <name evidence="2" type="ORF">E2C01_084694</name>
</gene>
<comment type="caution">
    <text evidence="2">The sequence shown here is derived from an EMBL/GenBank/DDBJ whole genome shotgun (WGS) entry which is preliminary data.</text>
</comment>
<name>A0A5B7J4P1_PORTR</name>
<sequence length="78" mass="8636">MTRHTPYPSHCHEVSPLTPKERLRSASVRCMVHSVPSFMTSCSARCRHNQGIRTHPPPHPMEGALISPSGVPHPGTIY</sequence>
<reference evidence="2 3" key="1">
    <citation type="submission" date="2019-05" db="EMBL/GenBank/DDBJ databases">
        <title>Another draft genome of Portunus trituberculatus and its Hox gene families provides insights of decapod evolution.</title>
        <authorList>
            <person name="Jeong J.-H."/>
            <person name="Song I."/>
            <person name="Kim S."/>
            <person name="Choi T."/>
            <person name="Kim D."/>
            <person name="Ryu S."/>
            <person name="Kim W."/>
        </authorList>
    </citation>
    <scope>NUCLEOTIDE SEQUENCE [LARGE SCALE GENOMIC DNA]</scope>
    <source>
        <tissue evidence="2">Muscle</tissue>
    </source>
</reference>
<evidence type="ECO:0000256" key="1">
    <source>
        <dbReference type="SAM" id="MobiDB-lite"/>
    </source>
</evidence>
<dbReference type="AlphaFoldDB" id="A0A5B7J4P1"/>
<evidence type="ECO:0000313" key="2">
    <source>
        <dbReference type="EMBL" id="MPC89735.1"/>
    </source>
</evidence>
<protein>
    <submittedName>
        <fullName evidence="2">Uncharacterized protein</fullName>
    </submittedName>
</protein>
<organism evidence="2 3">
    <name type="scientific">Portunus trituberculatus</name>
    <name type="common">Swimming crab</name>
    <name type="synonym">Neptunus trituberculatus</name>
    <dbReference type="NCBI Taxonomy" id="210409"/>
    <lineage>
        <taxon>Eukaryota</taxon>
        <taxon>Metazoa</taxon>
        <taxon>Ecdysozoa</taxon>
        <taxon>Arthropoda</taxon>
        <taxon>Crustacea</taxon>
        <taxon>Multicrustacea</taxon>
        <taxon>Malacostraca</taxon>
        <taxon>Eumalacostraca</taxon>
        <taxon>Eucarida</taxon>
        <taxon>Decapoda</taxon>
        <taxon>Pleocyemata</taxon>
        <taxon>Brachyura</taxon>
        <taxon>Eubrachyura</taxon>
        <taxon>Portunoidea</taxon>
        <taxon>Portunidae</taxon>
        <taxon>Portuninae</taxon>
        <taxon>Portunus</taxon>
    </lineage>
</organism>
<evidence type="ECO:0000313" key="3">
    <source>
        <dbReference type="Proteomes" id="UP000324222"/>
    </source>
</evidence>
<keyword evidence="3" id="KW-1185">Reference proteome</keyword>
<dbReference type="EMBL" id="VSRR010082013">
    <property type="protein sequence ID" value="MPC89735.1"/>
    <property type="molecule type" value="Genomic_DNA"/>
</dbReference>
<accession>A0A5B7J4P1</accession>